<organism evidence="5 6">
    <name type="scientific">Paraburkholderia antibiotica</name>
    <dbReference type="NCBI Taxonomy" id="2728839"/>
    <lineage>
        <taxon>Bacteria</taxon>
        <taxon>Pseudomonadati</taxon>
        <taxon>Pseudomonadota</taxon>
        <taxon>Betaproteobacteria</taxon>
        <taxon>Burkholderiales</taxon>
        <taxon>Burkholderiaceae</taxon>
        <taxon>Paraburkholderia</taxon>
    </lineage>
</organism>
<dbReference type="RefSeq" id="WP_169497947.1">
    <property type="nucleotide sequence ID" value="NZ_JABBFZ010000006.1"/>
</dbReference>
<dbReference type="Gene3D" id="3.40.1080.20">
    <property type="entry name" value="Acetyl-CoA hydrolase/transferase C-terminal domain"/>
    <property type="match status" value="1"/>
</dbReference>
<gene>
    <name evidence="5" type="ORF">HHL14_12600</name>
</gene>
<dbReference type="InterPro" id="IPR026888">
    <property type="entry name" value="AcetylCoA_hyd_C"/>
</dbReference>
<dbReference type="GO" id="GO:0016787">
    <property type="term" value="F:hydrolase activity"/>
    <property type="evidence" value="ECO:0007669"/>
    <property type="project" value="UniProtKB-KW"/>
</dbReference>
<feature type="domain" description="Acetyl-CoA hydrolase/transferase N-terminal" evidence="3">
    <location>
        <begin position="71"/>
        <end position="173"/>
    </location>
</feature>
<evidence type="ECO:0000313" key="6">
    <source>
        <dbReference type="Proteomes" id="UP000583127"/>
    </source>
</evidence>
<dbReference type="InterPro" id="IPR046433">
    <property type="entry name" value="ActCoA_hydro"/>
</dbReference>
<accession>A0A7X9ZYT4</accession>
<evidence type="ECO:0000313" key="5">
    <source>
        <dbReference type="EMBL" id="NML31673.1"/>
    </source>
</evidence>
<dbReference type="PANTHER" id="PTHR21432">
    <property type="entry name" value="ACETYL-COA HYDROLASE-RELATED"/>
    <property type="match status" value="1"/>
</dbReference>
<dbReference type="GO" id="GO:0008775">
    <property type="term" value="F:acetate CoA-transferase activity"/>
    <property type="evidence" value="ECO:0007669"/>
    <property type="project" value="InterPro"/>
</dbReference>
<evidence type="ECO:0000259" key="4">
    <source>
        <dbReference type="Pfam" id="PF13336"/>
    </source>
</evidence>
<comment type="similarity">
    <text evidence="1">Belongs to the acetyl-CoA hydrolase/transferase family.</text>
</comment>
<dbReference type="InterPro" id="IPR037171">
    <property type="entry name" value="NagB/RpiA_transferase-like"/>
</dbReference>
<dbReference type="Gene3D" id="3.30.750.70">
    <property type="entry name" value="4-hydroxybutyrate coenzyme like domains"/>
    <property type="match status" value="1"/>
</dbReference>
<sequence length="416" mass="44821">MTHYLAPESFDLSTWIREGDTVLWGQANAEPLPLTRALMAQRERIGRFRVMLGIASSDACRPEHADHVEFVSYGGSGTNRALANAGVLDVLPCHYSQLPALIRDGALRVDVLLLQVAGPDEAGRYSLSLAHEYLLPALESARVVVAEVNRQAPWVYGEQTLTLDRFDAVLLTDRPVLEQARGASTPCDEQIARHVAGRIEDGATLQMGIGAIPDAVLGSLSAHRDLGVHSGSIGDGVAELMNRGVISNARKTIDRGKTVAGVLIGSATLHRFAHRNPNLLMRSTDYIHHPDVLSRIDRFVAINSAIEVDLTGQVNAEVANGSYLGAVGGAGDFLRGAARSRGGVPIIALPSTSKARSRIVARLNGPVSTPRSDVGLIVTEFGVADLRGLNLKQRIRRMVDIAHPDFRDELAREGRM</sequence>
<dbReference type="InterPro" id="IPR003702">
    <property type="entry name" value="ActCoA_hydro_N"/>
</dbReference>
<dbReference type="Gene3D" id="3.40.1080.10">
    <property type="entry name" value="Glutaconate Coenzyme A-transferase"/>
    <property type="match status" value="1"/>
</dbReference>
<comment type="caution">
    <text evidence="5">The sequence shown here is derived from an EMBL/GenBank/DDBJ whole genome shotgun (WGS) entry which is preliminary data.</text>
</comment>
<protein>
    <submittedName>
        <fullName evidence="5">Acetyl-CoA hydrolase/transferase family protein</fullName>
    </submittedName>
</protein>
<keyword evidence="6" id="KW-1185">Reference proteome</keyword>
<dbReference type="SUPFAM" id="SSF100950">
    <property type="entry name" value="NagB/RpiA/CoA transferase-like"/>
    <property type="match status" value="2"/>
</dbReference>
<dbReference type="EMBL" id="JABBFZ010000006">
    <property type="protein sequence ID" value="NML31673.1"/>
    <property type="molecule type" value="Genomic_DNA"/>
</dbReference>
<evidence type="ECO:0000256" key="1">
    <source>
        <dbReference type="ARBA" id="ARBA00009632"/>
    </source>
</evidence>
<proteinExistence type="inferred from homology"/>
<keyword evidence="5" id="KW-0378">Hydrolase</keyword>
<evidence type="ECO:0000256" key="2">
    <source>
        <dbReference type="ARBA" id="ARBA00022679"/>
    </source>
</evidence>
<dbReference type="InterPro" id="IPR038460">
    <property type="entry name" value="AcetylCoA_hyd_C_sf"/>
</dbReference>
<dbReference type="Pfam" id="PF13336">
    <property type="entry name" value="AcetylCoA_hyd_C"/>
    <property type="match status" value="1"/>
</dbReference>
<feature type="domain" description="Acetyl-CoA hydrolase/transferase C-terminal" evidence="4">
    <location>
        <begin position="265"/>
        <end position="413"/>
    </location>
</feature>
<dbReference type="Proteomes" id="UP000583127">
    <property type="component" value="Unassembled WGS sequence"/>
</dbReference>
<reference evidence="5 6" key="1">
    <citation type="submission" date="2020-04" db="EMBL/GenBank/DDBJ databases">
        <title>Paraburkholderia sp. G-4-1-8 isolated from soil.</title>
        <authorList>
            <person name="Dahal R.H."/>
        </authorList>
    </citation>
    <scope>NUCLEOTIDE SEQUENCE [LARGE SCALE GENOMIC DNA]</scope>
    <source>
        <strain evidence="5 6">G-4-1-8</strain>
    </source>
</reference>
<keyword evidence="2 5" id="KW-0808">Transferase</keyword>
<name>A0A7X9ZYT4_9BURK</name>
<dbReference type="AlphaFoldDB" id="A0A7X9ZYT4"/>
<evidence type="ECO:0000259" key="3">
    <source>
        <dbReference type="Pfam" id="PF02550"/>
    </source>
</evidence>
<dbReference type="Pfam" id="PF02550">
    <property type="entry name" value="AcetylCoA_hydro"/>
    <property type="match status" value="1"/>
</dbReference>
<dbReference type="GO" id="GO:0006083">
    <property type="term" value="P:acetate metabolic process"/>
    <property type="evidence" value="ECO:0007669"/>
    <property type="project" value="InterPro"/>
</dbReference>
<dbReference type="PANTHER" id="PTHR21432:SF20">
    <property type="entry name" value="ACETYL-COA HYDROLASE"/>
    <property type="match status" value="1"/>
</dbReference>